<evidence type="ECO:0000256" key="3">
    <source>
        <dbReference type="ARBA" id="ARBA00022777"/>
    </source>
</evidence>
<dbReference type="SMART" id="SM00220">
    <property type="entry name" value="S_TKc"/>
    <property type="match status" value="1"/>
</dbReference>
<evidence type="ECO:0000256" key="4">
    <source>
        <dbReference type="ARBA" id="ARBA00022840"/>
    </source>
</evidence>
<dbReference type="SUPFAM" id="SSF56112">
    <property type="entry name" value="Protein kinase-like (PK-like)"/>
    <property type="match status" value="1"/>
</dbReference>
<keyword evidence="4 5" id="KW-0067">ATP-binding</keyword>
<dbReference type="PANTHER" id="PTHR48011:SF7">
    <property type="entry name" value="F10K1.14 PROTEIN"/>
    <property type="match status" value="1"/>
</dbReference>
<dbReference type="PROSITE" id="PS50011">
    <property type="entry name" value="PROTEIN_KINASE_DOM"/>
    <property type="match status" value="1"/>
</dbReference>
<dbReference type="InterPro" id="IPR008271">
    <property type="entry name" value="Ser/Thr_kinase_AS"/>
</dbReference>
<evidence type="ECO:0000256" key="5">
    <source>
        <dbReference type="PROSITE-ProRule" id="PRU10141"/>
    </source>
</evidence>
<feature type="binding site" evidence="5">
    <location>
        <position position="34"/>
    </location>
    <ligand>
        <name>ATP</name>
        <dbReference type="ChEBI" id="CHEBI:30616"/>
    </ligand>
</feature>
<organism evidence="9 10">
    <name type="scientific">Platanthera zijinensis</name>
    <dbReference type="NCBI Taxonomy" id="2320716"/>
    <lineage>
        <taxon>Eukaryota</taxon>
        <taxon>Viridiplantae</taxon>
        <taxon>Streptophyta</taxon>
        <taxon>Embryophyta</taxon>
        <taxon>Tracheophyta</taxon>
        <taxon>Spermatophyta</taxon>
        <taxon>Magnoliopsida</taxon>
        <taxon>Liliopsida</taxon>
        <taxon>Asparagales</taxon>
        <taxon>Orchidaceae</taxon>
        <taxon>Orchidoideae</taxon>
        <taxon>Orchideae</taxon>
        <taxon>Orchidinae</taxon>
        <taxon>Platanthera</taxon>
    </lineage>
</organism>
<dbReference type="Gene3D" id="1.10.510.10">
    <property type="entry name" value="Transferase(Phosphotransferase) domain 1"/>
    <property type="match status" value="1"/>
</dbReference>
<dbReference type="CDD" id="cd06606">
    <property type="entry name" value="STKc_MAPKKK"/>
    <property type="match status" value="1"/>
</dbReference>
<feature type="domain" description="Protein kinase" evidence="8">
    <location>
        <begin position="5"/>
        <end position="267"/>
    </location>
</feature>
<evidence type="ECO:0000313" key="10">
    <source>
        <dbReference type="Proteomes" id="UP001418222"/>
    </source>
</evidence>
<evidence type="ECO:0000259" key="8">
    <source>
        <dbReference type="PROSITE" id="PS50011"/>
    </source>
</evidence>
<accession>A0AAP0B0J8</accession>
<dbReference type="InterPro" id="IPR011009">
    <property type="entry name" value="Kinase-like_dom_sf"/>
</dbReference>
<evidence type="ECO:0000256" key="1">
    <source>
        <dbReference type="ARBA" id="ARBA00022679"/>
    </source>
</evidence>
<dbReference type="PANTHER" id="PTHR48011">
    <property type="entry name" value="CCR4-NOT TRANSCRIPTIONAL COMPLEX SUBUNIT CAF120-RELATED"/>
    <property type="match status" value="1"/>
</dbReference>
<gene>
    <name evidence="9" type="primary">ANP2</name>
    <name evidence="9" type="ORF">KSP39_PZI020802</name>
</gene>
<sequence>MDRRWIRRQCIGKGSFGAVNLAVETSTGQFFAVKSVNLNSSPPQAAVALENEIRVLRSLDSPNIISYLGDDFTEEPFSDEACRNLHLEYLAGGTLANAAASGKICERKVRAYTRSIVRGLQYLHSTAGFVHGDVKGRNILLGSSIGVAKLSDFGSARKISGAVEEELFRGTPLWMAPEVARGEAPTPASDVWSLGCTVIEMSGGALSPWGNTWAGAAAEMHRIGFTDVSPEFPSSLSEIGHDFLSNCLSRDPSKRCSCDELLQHPFLSDAPAITGPSPRSILDWEEVELDFDSTAPSTARQRIRDLETSAAANWDDDGWLTVRRSSAETAEEQGISVAYLDNGREDTAVADVGMSEASGVGLSSGGMECGGDLYAGSRMRTSDIFLIILIACSQILVNSLLFLHVTCFIIFCQLPFFFNK</sequence>
<keyword evidence="10" id="KW-1185">Reference proteome</keyword>
<dbReference type="InterPro" id="IPR017441">
    <property type="entry name" value="Protein_kinase_ATP_BS"/>
</dbReference>
<dbReference type="EMBL" id="JBBWWQ010000018">
    <property type="protein sequence ID" value="KAK8921755.1"/>
    <property type="molecule type" value="Genomic_DNA"/>
</dbReference>
<dbReference type="InterPro" id="IPR052751">
    <property type="entry name" value="Plant_MAPKKK"/>
</dbReference>
<keyword evidence="7" id="KW-0472">Membrane</keyword>
<keyword evidence="1" id="KW-0808">Transferase</keyword>
<proteinExistence type="inferred from homology"/>
<dbReference type="GO" id="GO:0004674">
    <property type="term" value="F:protein serine/threonine kinase activity"/>
    <property type="evidence" value="ECO:0007669"/>
    <property type="project" value="UniProtKB-KW"/>
</dbReference>
<reference evidence="9 10" key="1">
    <citation type="journal article" date="2022" name="Nat. Plants">
        <title>Genomes of leafy and leafless Platanthera orchids illuminate the evolution of mycoheterotrophy.</title>
        <authorList>
            <person name="Li M.H."/>
            <person name="Liu K.W."/>
            <person name="Li Z."/>
            <person name="Lu H.C."/>
            <person name="Ye Q.L."/>
            <person name="Zhang D."/>
            <person name="Wang J.Y."/>
            <person name="Li Y.F."/>
            <person name="Zhong Z.M."/>
            <person name="Liu X."/>
            <person name="Yu X."/>
            <person name="Liu D.K."/>
            <person name="Tu X.D."/>
            <person name="Liu B."/>
            <person name="Hao Y."/>
            <person name="Liao X.Y."/>
            <person name="Jiang Y.T."/>
            <person name="Sun W.H."/>
            <person name="Chen J."/>
            <person name="Chen Y.Q."/>
            <person name="Ai Y."/>
            <person name="Zhai J.W."/>
            <person name="Wu S.S."/>
            <person name="Zhou Z."/>
            <person name="Hsiao Y.Y."/>
            <person name="Wu W.L."/>
            <person name="Chen Y.Y."/>
            <person name="Lin Y.F."/>
            <person name="Hsu J.L."/>
            <person name="Li C.Y."/>
            <person name="Wang Z.W."/>
            <person name="Zhao X."/>
            <person name="Zhong W.Y."/>
            <person name="Ma X.K."/>
            <person name="Ma L."/>
            <person name="Huang J."/>
            <person name="Chen G.Z."/>
            <person name="Huang M.Z."/>
            <person name="Huang L."/>
            <person name="Peng D.H."/>
            <person name="Luo Y.B."/>
            <person name="Zou S.Q."/>
            <person name="Chen S.P."/>
            <person name="Lan S."/>
            <person name="Tsai W.C."/>
            <person name="Van de Peer Y."/>
            <person name="Liu Z.J."/>
        </authorList>
    </citation>
    <scope>NUCLEOTIDE SEQUENCE [LARGE SCALE GENOMIC DNA]</scope>
    <source>
        <strain evidence="9">Lor287</strain>
    </source>
</reference>
<comment type="similarity">
    <text evidence="6">Belongs to the protein kinase superfamily.</text>
</comment>
<dbReference type="Proteomes" id="UP001418222">
    <property type="component" value="Unassembled WGS sequence"/>
</dbReference>
<dbReference type="GO" id="GO:0007165">
    <property type="term" value="P:signal transduction"/>
    <property type="evidence" value="ECO:0007669"/>
    <property type="project" value="TreeGrafter"/>
</dbReference>
<keyword evidence="3 9" id="KW-0418">Kinase</keyword>
<evidence type="ECO:0000256" key="2">
    <source>
        <dbReference type="ARBA" id="ARBA00022741"/>
    </source>
</evidence>
<evidence type="ECO:0000313" key="9">
    <source>
        <dbReference type="EMBL" id="KAK8921755.1"/>
    </source>
</evidence>
<dbReference type="PROSITE" id="PS00107">
    <property type="entry name" value="PROTEIN_KINASE_ATP"/>
    <property type="match status" value="1"/>
</dbReference>
<keyword evidence="7" id="KW-0812">Transmembrane</keyword>
<name>A0AAP0B0J8_9ASPA</name>
<protein>
    <submittedName>
        <fullName evidence="9">Mitogen-activated protein kinase kinase kinase 2</fullName>
    </submittedName>
</protein>
<evidence type="ECO:0000256" key="7">
    <source>
        <dbReference type="SAM" id="Phobius"/>
    </source>
</evidence>
<keyword evidence="6" id="KW-0723">Serine/threonine-protein kinase</keyword>
<dbReference type="InterPro" id="IPR000719">
    <property type="entry name" value="Prot_kinase_dom"/>
</dbReference>
<dbReference type="PROSITE" id="PS00108">
    <property type="entry name" value="PROTEIN_KINASE_ST"/>
    <property type="match status" value="1"/>
</dbReference>
<dbReference type="Pfam" id="PF00069">
    <property type="entry name" value="Pkinase"/>
    <property type="match status" value="1"/>
</dbReference>
<keyword evidence="7" id="KW-1133">Transmembrane helix</keyword>
<evidence type="ECO:0000256" key="6">
    <source>
        <dbReference type="RuleBase" id="RU000304"/>
    </source>
</evidence>
<dbReference type="GO" id="GO:0005524">
    <property type="term" value="F:ATP binding"/>
    <property type="evidence" value="ECO:0007669"/>
    <property type="project" value="UniProtKB-UniRule"/>
</dbReference>
<keyword evidence="2 5" id="KW-0547">Nucleotide-binding</keyword>
<comment type="caution">
    <text evidence="9">The sequence shown here is derived from an EMBL/GenBank/DDBJ whole genome shotgun (WGS) entry which is preliminary data.</text>
</comment>
<feature type="transmembrane region" description="Helical" evidence="7">
    <location>
        <begin position="384"/>
        <end position="411"/>
    </location>
</feature>
<dbReference type="AlphaFoldDB" id="A0AAP0B0J8"/>